<feature type="signal peptide" evidence="3">
    <location>
        <begin position="1"/>
        <end position="19"/>
    </location>
</feature>
<keyword evidence="6" id="KW-1185">Reference proteome</keyword>
<proteinExistence type="predicted"/>
<feature type="chain" id="PRO_5021338143" evidence="3">
    <location>
        <begin position="20"/>
        <end position="116"/>
    </location>
</feature>
<accession>A0A4X2LVL9</accession>
<dbReference type="Pfam" id="PF07686">
    <property type="entry name" value="V-set"/>
    <property type="match status" value="1"/>
</dbReference>
<reference evidence="5" key="3">
    <citation type="submission" date="2025-09" db="UniProtKB">
        <authorList>
            <consortium name="Ensembl"/>
        </authorList>
    </citation>
    <scope>IDENTIFICATION</scope>
</reference>
<evidence type="ECO:0000256" key="3">
    <source>
        <dbReference type="SAM" id="SignalP"/>
    </source>
</evidence>
<reference evidence="6" key="1">
    <citation type="submission" date="2018-12" db="EMBL/GenBank/DDBJ databases">
        <authorList>
            <person name="Yazar S."/>
        </authorList>
    </citation>
    <scope>NUCLEOTIDE SEQUENCE [LARGE SCALE GENOMIC DNA]</scope>
</reference>
<dbReference type="GO" id="GO:0007166">
    <property type="term" value="P:cell surface receptor signaling pathway"/>
    <property type="evidence" value="ECO:0007669"/>
    <property type="project" value="TreeGrafter"/>
</dbReference>
<dbReference type="GO" id="GO:0005886">
    <property type="term" value="C:plasma membrane"/>
    <property type="evidence" value="ECO:0007669"/>
    <property type="project" value="TreeGrafter"/>
</dbReference>
<sequence length="116" mass="12855">MPSLLCLLLATLLEDGVGAQKIYQWPATKLQVEGSPLSLECSTEGTSDPNLYWYHQPLGGVLQLLSYSITVNQVEDTMPQHFSGSRSQPSHFQLSSQKILVTDSGFYFCAWSLTLN</sequence>
<dbReference type="AlphaFoldDB" id="A0A4X2LVL9"/>
<dbReference type="InterPro" id="IPR007110">
    <property type="entry name" value="Ig-like_dom"/>
</dbReference>
<dbReference type="InterPro" id="IPR013783">
    <property type="entry name" value="Ig-like_fold"/>
</dbReference>
<dbReference type="Ensembl" id="ENSVURT00010033672.1">
    <property type="protein sequence ID" value="ENSVURP00010029559.1"/>
    <property type="gene ID" value="ENSVURG00010022613.1"/>
</dbReference>
<dbReference type="Proteomes" id="UP000314987">
    <property type="component" value="Unassembled WGS sequence"/>
</dbReference>
<dbReference type="OMA" id="HQWPATK"/>
<evidence type="ECO:0000256" key="2">
    <source>
        <dbReference type="ARBA" id="ARBA00022859"/>
    </source>
</evidence>
<name>A0A4X2LVL9_VOMUR</name>
<evidence type="ECO:0000313" key="5">
    <source>
        <dbReference type="Ensembl" id="ENSVURP00010029559.1"/>
    </source>
</evidence>
<protein>
    <submittedName>
        <fullName evidence="5">T cell receptor beta variable 30</fullName>
    </submittedName>
</protein>
<dbReference type="SUPFAM" id="SSF48726">
    <property type="entry name" value="Immunoglobulin"/>
    <property type="match status" value="1"/>
</dbReference>
<evidence type="ECO:0000313" key="6">
    <source>
        <dbReference type="Proteomes" id="UP000314987"/>
    </source>
</evidence>
<dbReference type="GeneTree" id="ENSGT00440000034680"/>
<gene>
    <name evidence="5" type="primary">TRBV30</name>
</gene>
<dbReference type="InterPro" id="IPR050413">
    <property type="entry name" value="TCR_beta_variable"/>
</dbReference>
<dbReference type="GO" id="GO:0002376">
    <property type="term" value="P:immune system process"/>
    <property type="evidence" value="ECO:0007669"/>
    <property type="project" value="UniProtKB-KW"/>
</dbReference>
<dbReference type="STRING" id="29139.ENSVURP00010029559"/>
<evidence type="ECO:0000256" key="1">
    <source>
        <dbReference type="ARBA" id="ARBA00022729"/>
    </source>
</evidence>
<feature type="domain" description="Ig-like" evidence="4">
    <location>
        <begin position="2"/>
        <end position="116"/>
    </location>
</feature>
<organism evidence="5 6">
    <name type="scientific">Vombatus ursinus</name>
    <name type="common">Common wombat</name>
    <dbReference type="NCBI Taxonomy" id="29139"/>
    <lineage>
        <taxon>Eukaryota</taxon>
        <taxon>Metazoa</taxon>
        <taxon>Chordata</taxon>
        <taxon>Craniata</taxon>
        <taxon>Vertebrata</taxon>
        <taxon>Euteleostomi</taxon>
        <taxon>Mammalia</taxon>
        <taxon>Metatheria</taxon>
        <taxon>Diprotodontia</taxon>
        <taxon>Vombatidae</taxon>
        <taxon>Vombatus</taxon>
    </lineage>
</organism>
<dbReference type="PROSITE" id="PS50835">
    <property type="entry name" value="IG_LIKE"/>
    <property type="match status" value="1"/>
</dbReference>
<reference evidence="5" key="2">
    <citation type="submission" date="2025-08" db="UniProtKB">
        <authorList>
            <consortium name="Ensembl"/>
        </authorList>
    </citation>
    <scope>IDENTIFICATION</scope>
</reference>
<dbReference type="PANTHER" id="PTHR23268:SF31">
    <property type="entry name" value="T CELL RECEPTOR BETA VARIABLE 30"/>
    <property type="match status" value="1"/>
</dbReference>
<dbReference type="InterPro" id="IPR013106">
    <property type="entry name" value="Ig_V-set"/>
</dbReference>
<keyword evidence="1 3" id="KW-0732">Signal</keyword>
<evidence type="ECO:0000259" key="4">
    <source>
        <dbReference type="PROSITE" id="PS50835"/>
    </source>
</evidence>
<keyword evidence="2" id="KW-0391">Immunity</keyword>
<dbReference type="PANTHER" id="PTHR23268">
    <property type="entry name" value="T-CELL RECEPTOR BETA CHAIN"/>
    <property type="match status" value="1"/>
</dbReference>
<dbReference type="InterPro" id="IPR036179">
    <property type="entry name" value="Ig-like_dom_sf"/>
</dbReference>
<dbReference type="Gene3D" id="2.60.40.10">
    <property type="entry name" value="Immunoglobulins"/>
    <property type="match status" value="1"/>
</dbReference>
<dbReference type="SMART" id="SM00406">
    <property type="entry name" value="IGv"/>
    <property type="match status" value="1"/>
</dbReference>